<reference evidence="2 3" key="1">
    <citation type="submission" date="2016-05" db="EMBL/GenBank/DDBJ databases">
        <title>A degradative enzymes factory behind the ericoid mycorrhizal symbiosis.</title>
        <authorList>
            <consortium name="DOE Joint Genome Institute"/>
            <person name="Martino E."/>
            <person name="Morin E."/>
            <person name="Grelet G."/>
            <person name="Kuo A."/>
            <person name="Kohler A."/>
            <person name="Daghino S."/>
            <person name="Barry K."/>
            <person name="Choi C."/>
            <person name="Cichocki N."/>
            <person name="Clum A."/>
            <person name="Copeland A."/>
            <person name="Hainaut M."/>
            <person name="Haridas S."/>
            <person name="Labutti K."/>
            <person name="Lindquist E."/>
            <person name="Lipzen A."/>
            <person name="Khouja H.-R."/>
            <person name="Murat C."/>
            <person name="Ohm R."/>
            <person name="Olson A."/>
            <person name="Spatafora J."/>
            <person name="Veneault-Fourrey C."/>
            <person name="Henrissat B."/>
            <person name="Grigoriev I."/>
            <person name="Martin F."/>
            <person name="Perotto S."/>
        </authorList>
    </citation>
    <scope>NUCLEOTIDE SEQUENCE [LARGE SCALE GENOMIC DNA]</scope>
    <source>
        <strain evidence="2 3">UAMH 7357</strain>
    </source>
</reference>
<dbReference type="OrthoDB" id="10262413at2759"/>
<name>A0A2J6PW90_9HELO</name>
<dbReference type="Gene3D" id="3.40.50.720">
    <property type="entry name" value="NAD(P)-binding Rossmann-like Domain"/>
    <property type="match status" value="1"/>
</dbReference>
<dbReference type="STRING" id="1745343.A0A2J6PW90"/>
<evidence type="ECO:0000259" key="1">
    <source>
        <dbReference type="Pfam" id="PF01370"/>
    </source>
</evidence>
<dbReference type="PANTHER" id="PTHR48079:SF9">
    <property type="entry name" value="PUTATIVE-RELATED"/>
    <property type="match status" value="1"/>
</dbReference>
<dbReference type="GO" id="GO:0004029">
    <property type="term" value="F:aldehyde dehydrogenase (NAD+) activity"/>
    <property type="evidence" value="ECO:0007669"/>
    <property type="project" value="TreeGrafter"/>
</dbReference>
<dbReference type="InterPro" id="IPR001509">
    <property type="entry name" value="Epimerase_deHydtase"/>
</dbReference>
<gene>
    <name evidence="2" type="ORF">NA56DRAFT_249505</name>
</gene>
<dbReference type="SUPFAM" id="SSF51735">
    <property type="entry name" value="NAD(P)-binding Rossmann-fold domains"/>
    <property type="match status" value="1"/>
</dbReference>
<evidence type="ECO:0000313" key="2">
    <source>
        <dbReference type="EMBL" id="PMD18283.1"/>
    </source>
</evidence>
<dbReference type="InterPro" id="IPR051783">
    <property type="entry name" value="NAD(P)-dependent_oxidoreduct"/>
</dbReference>
<keyword evidence="3" id="KW-1185">Reference proteome</keyword>
<sequence>MRVFVTGASGWMGSAILPELIAAGHQVIGLARSSASASAISAMGAEVHLGDLSDLESLKAGAAKADGVIHLAFIHDFSIYAQAAETDRLAIEALGNALAESGKPFVVTSGTMMLPRGMLATEETLPDMTNPMTSLRGKNEAVALAFASRGVRVSVVRLPPTVHGENDKGFALRTAELAREKGVSAYVEGQHRWCAVHRLDAARAFKLALEKGAAGSVYHVVGEEGVTTQEIAEAIGRQLHVPVVSKSAEEAQAHFGFLVFLMGADNPASSKQTQERLGWHPSHAGLIEDIEQGYYSK</sequence>
<dbReference type="CDD" id="cd05262">
    <property type="entry name" value="SDR_a7"/>
    <property type="match status" value="1"/>
</dbReference>
<dbReference type="EMBL" id="KZ613495">
    <property type="protein sequence ID" value="PMD18283.1"/>
    <property type="molecule type" value="Genomic_DNA"/>
</dbReference>
<feature type="domain" description="NAD-dependent epimerase/dehydratase" evidence="1">
    <location>
        <begin position="3"/>
        <end position="219"/>
    </location>
</feature>
<dbReference type="PANTHER" id="PTHR48079">
    <property type="entry name" value="PROTEIN YEEZ"/>
    <property type="match status" value="1"/>
</dbReference>
<protein>
    <submittedName>
        <fullName evidence="2">NAD-dependent epimerase/dehydratase</fullName>
    </submittedName>
</protein>
<dbReference type="Proteomes" id="UP000235672">
    <property type="component" value="Unassembled WGS sequence"/>
</dbReference>
<dbReference type="Pfam" id="PF01370">
    <property type="entry name" value="Epimerase"/>
    <property type="match status" value="1"/>
</dbReference>
<dbReference type="AlphaFoldDB" id="A0A2J6PW90"/>
<proteinExistence type="predicted"/>
<dbReference type="GO" id="GO:0005737">
    <property type="term" value="C:cytoplasm"/>
    <property type="evidence" value="ECO:0007669"/>
    <property type="project" value="TreeGrafter"/>
</dbReference>
<accession>A0A2J6PW90</accession>
<dbReference type="InterPro" id="IPR036291">
    <property type="entry name" value="NAD(P)-bd_dom_sf"/>
</dbReference>
<evidence type="ECO:0000313" key="3">
    <source>
        <dbReference type="Proteomes" id="UP000235672"/>
    </source>
</evidence>
<organism evidence="2 3">
    <name type="scientific">Hyaloscypha hepaticicola</name>
    <dbReference type="NCBI Taxonomy" id="2082293"/>
    <lineage>
        <taxon>Eukaryota</taxon>
        <taxon>Fungi</taxon>
        <taxon>Dikarya</taxon>
        <taxon>Ascomycota</taxon>
        <taxon>Pezizomycotina</taxon>
        <taxon>Leotiomycetes</taxon>
        <taxon>Helotiales</taxon>
        <taxon>Hyaloscyphaceae</taxon>
        <taxon>Hyaloscypha</taxon>
    </lineage>
</organism>